<reference evidence="1 2" key="1">
    <citation type="journal article" date="2009" name="PLoS ONE">
        <title>The complete genome of Teredinibacter turnerae T7901: an intracellular endosymbiont of marine wood-boring bivalves (shipworms).</title>
        <authorList>
            <person name="Yang J.C."/>
            <person name="Madupu R."/>
            <person name="Durkin A.S."/>
            <person name="Ekborg N.A."/>
            <person name="Pedamallu C.S."/>
            <person name="Hostetler J.B."/>
            <person name="Radune D."/>
            <person name="Toms B.S."/>
            <person name="Henrissat B."/>
            <person name="Coutinho P.M."/>
            <person name="Schwarz S."/>
            <person name="Field L."/>
            <person name="Trindade-Silva A.E."/>
            <person name="Soares C.A.G."/>
            <person name="Elshahawi S."/>
            <person name="Hanora A."/>
            <person name="Schmidt E.W."/>
            <person name="Haygood M.G."/>
            <person name="Posfai J."/>
            <person name="Benner J."/>
            <person name="Madinger C."/>
            <person name="Nove J."/>
            <person name="Anton B."/>
            <person name="Chaudhary K."/>
            <person name="Foster J."/>
            <person name="Holman A."/>
            <person name="Kumar S."/>
            <person name="Lessard P.A."/>
            <person name="Luyten Y.A."/>
            <person name="Slatko B."/>
            <person name="Wood N."/>
            <person name="Wu B."/>
            <person name="Teplitski M."/>
            <person name="Mougous J.D."/>
            <person name="Ward N."/>
            <person name="Eisen J.A."/>
            <person name="Badger J.H."/>
            <person name="Distel D.L."/>
        </authorList>
    </citation>
    <scope>NUCLEOTIDE SEQUENCE [LARGE SCALE GENOMIC DNA]</scope>
    <source>
        <strain evidence="2">ATCC 39867 / T7901</strain>
    </source>
</reference>
<accession>C5BSA4</accession>
<keyword evidence="2" id="KW-1185">Reference proteome</keyword>
<dbReference type="KEGG" id="ttu:TERTU_3722"/>
<dbReference type="RefSeq" id="WP_015820446.1">
    <property type="nucleotide sequence ID" value="NC_012997.1"/>
</dbReference>
<sequence>MSLGPAFAALNTTFSQYFASVPSADQSVELQLLANKTSATGIGAYVGSHMDPSGDITAIRVDTTAAVKIEASAAELTPLVQSVTTAVMGIPRGELQSAGIYRLALRDLEAVREENNNRASQIINFSLLYEHLTLPSESESQIDEIILDIDLNSGEGHAEVLVNTGFDNAWATAFDVVDDPDAAQNPPSNWVWDEVQTALHQTSAIQGGSLAMTARKSGTYLLFKPETAIPVTDFLIDVDFTSHDNDGVGFVFRYQDIDNFYFCLLSARNDYAMLGKKVGAVFSFLDQGGQAEITPYQVATLHRLKLIARGSQFQVQVDDNPLVQGEDSSFTDSGRVGLMCHGNNDIFFHRVQLLKLNR</sequence>
<dbReference type="EMBL" id="CP001614">
    <property type="protein sequence ID" value="ACR14331.1"/>
    <property type="molecule type" value="Genomic_DNA"/>
</dbReference>
<dbReference type="OrthoDB" id="5592990at2"/>
<gene>
    <name evidence="1" type="ordered locus">TERTU_3722</name>
</gene>
<evidence type="ECO:0000313" key="2">
    <source>
        <dbReference type="Proteomes" id="UP000009080"/>
    </source>
</evidence>
<protein>
    <recommendedName>
        <fullName evidence="3">3-keto-disaccharide hydrolase domain-containing protein</fullName>
    </recommendedName>
</protein>
<name>C5BSA4_TERTT</name>
<dbReference type="STRING" id="377629.TERTU_3722"/>
<evidence type="ECO:0000313" key="1">
    <source>
        <dbReference type="EMBL" id="ACR14331.1"/>
    </source>
</evidence>
<evidence type="ECO:0008006" key="3">
    <source>
        <dbReference type="Google" id="ProtNLM"/>
    </source>
</evidence>
<proteinExistence type="predicted"/>
<dbReference type="AlphaFoldDB" id="C5BSA4"/>
<organism evidence="1 2">
    <name type="scientific">Teredinibacter turnerae (strain ATCC 39867 / T7901)</name>
    <dbReference type="NCBI Taxonomy" id="377629"/>
    <lineage>
        <taxon>Bacteria</taxon>
        <taxon>Pseudomonadati</taxon>
        <taxon>Pseudomonadota</taxon>
        <taxon>Gammaproteobacteria</taxon>
        <taxon>Cellvibrionales</taxon>
        <taxon>Cellvibrionaceae</taxon>
        <taxon>Teredinibacter</taxon>
    </lineage>
</organism>
<dbReference type="eggNOG" id="COG0457">
    <property type="taxonomic scope" value="Bacteria"/>
</dbReference>
<dbReference type="Proteomes" id="UP000009080">
    <property type="component" value="Chromosome"/>
</dbReference>
<dbReference type="HOGENOM" id="CLU_773693_0_0_6"/>
<dbReference type="Gene3D" id="2.60.120.560">
    <property type="entry name" value="Exo-inulinase, domain 1"/>
    <property type="match status" value="1"/>
</dbReference>